<dbReference type="GO" id="GO:0005576">
    <property type="term" value="C:extracellular region"/>
    <property type="evidence" value="ECO:0007669"/>
    <property type="project" value="TreeGrafter"/>
</dbReference>
<evidence type="ECO:0000313" key="2">
    <source>
        <dbReference type="Proteomes" id="UP000073492"/>
    </source>
</evidence>
<sequence length="302" mass="32565">MSRGFGAMWSAESAQHAMPLCWCVRAHACSSFLKVPHRASSLSREIGTCPVHCWRSWRNDLSSRGRPFHLAFLWSNPFPDVCTNRHLPTGPIVPPDLPSKPGSDDTKIPLVNPPKASSPTMQLLLVIALVNCFTAVSGQAARIVPALKLVQSHVKYVNSLVYYFNGNPSTGTLDSVNINQAADDLGHAVEYATRVAQASPLLDETNSEAVAAAVIDLRPDVEGLLKNIAAKRWAFDKVVVGLFSVSKQVQTTLTDQKALTAALGNAIAEKLSGAYRDAAPLLLNEFSMAFDTAIGAYVTQDP</sequence>
<dbReference type="PANTHER" id="PTHR38123:SF4">
    <property type="entry name" value="CELL WALL GALACTOMANNOPROTEIN, PUTATIVE (AFU_ORTHOLOGUE AFUA_4G00870)-RELATED"/>
    <property type="match status" value="1"/>
</dbReference>
<dbReference type="PANTHER" id="PTHR38123">
    <property type="entry name" value="CELL WALL SERINE-THREONINE-RICH GALACTOMANNOPROTEIN MP1 (AFU_ORTHOLOGUE AFUA_4G03240)"/>
    <property type="match status" value="1"/>
</dbReference>
<name>A0A139ICW3_9PEZI</name>
<dbReference type="Pfam" id="PF12296">
    <property type="entry name" value="HsbA"/>
    <property type="match status" value="1"/>
</dbReference>
<dbReference type="Gene3D" id="1.20.1280.140">
    <property type="match status" value="1"/>
</dbReference>
<organism evidence="1 2">
    <name type="scientific">Pseudocercospora musae</name>
    <dbReference type="NCBI Taxonomy" id="113226"/>
    <lineage>
        <taxon>Eukaryota</taxon>
        <taxon>Fungi</taxon>
        <taxon>Dikarya</taxon>
        <taxon>Ascomycota</taxon>
        <taxon>Pezizomycotina</taxon>
        <taxon>Dothideomycetes</taxon>
        <taxon>Dothideomycetidae</taxon>
        <taxon>Mycosphaerellales</taxon>
        <taxon>Mycosphaerellaceae</taxon>
        <taxon>Pseudocercospora</taxon>
    </lineage>
</organism>
<protein>
    <recommendedName>
        <fullName evidence="3">Cell wall galactomannoprotein</fullName>
    </recommendedName>
</protein>
<reference evidence="1 2" key="1">
    <citation type="submission" date="2015-07" db="EMBL/GenBank/DDBJ databases">
        <title>Comparative genomics of the Sigatoka disease complex on banana suggests a link between parallel evolutionary changes in Pseudocercospora fijiensis and Pseudocercospora eumusae and increased virulence on the banana host.</title>
        <authorList>
            <person name="Chang T.-C."/>
            <person name="Salvucci A."/>
            <person name="Crous P.W."/>
            <person name="Stergiopoulos I."/>
        </authorList>
    </citation>
    <scope>NUCLEOTIDE SEQUENCE [LARGE SCALE GENOMIC DNA]</scope>
    <source>
        <strain evidence="1 2">CBS 116634</strain>
    </source>
</reference>
<evidence type="ECO:0008006" key="3">
    <source>
        <dbReference type="Google" id="ProtNLM"/>
    </source>
</evidence>
<dbReference type="OrthoDB" id="3485059at2759"/>
<proteinExistence type="predicted"/>
<comment type="caution">
    <text evidence="1">The sequence shown here is derived from an EMBL/GenBank/DDBJ whole genome shotgun (WGS) entry which is preliminary data.</text>
</comment>
<dbReference type="Proteomes" id="UP000073492">
    <property type="component" value="Unassembled WGS sequence"/>
</dbReference>
<keyword evidence="2" id="KW-1185">Reference proteome</keyword>
<dbReference type="AlphaFoldDB" id="A0A139ICW3"/>
<dbReference type="STRING" id="113226.A0A139ICW3"/>
<dbReference type="EMBL" id="LFZO01000151">
    <property type="protein sequence ID" value="KXT12442.1"/>
    <property type="molecule type" value="Genomic_DNA"/>
</dbReference>
<gene>
    <name evidence="1" type="ORF">AC579_698</name>
</gene>
<evidence type="ECO:0000313" key="1">
    <source>
        <dbReference type="EMBL" id="KXT12442.1"/>
    </source>
</evidence>
<accession>A0A139ICW3</accession>
<dbReference type="InterPro" id="IPR021054">
    <property type="entry name" value="Cell_wall_mannoprotein_1"/>
</dbReference>